<dbReference type="Gene3D" id="1.10.8.50">
    <property type="match status" value="1"/>
</dbReference>
<keyword evidence="2" id="KW-0067">ATP-binding</keyword>
<name>A0AAV2YYN3_9STRA</name>
<dbReference type="PANTHER" id="PTHR48444">
    <property type="entry name" value="DNA TOPOISOMERASE 6 SUBUNIT B"/>
    <property type="match status" value="1"/>
</dbReference>
<feature type="domain" description="DNA topoisomerase VI subunit B transducer" evidence="6">
    <location>
        <begin position="397"/>
        <end position="555"/>
    </location>
</feature>
<reference evidence="7" key="2">
    <citation type="journal article" date="2023" name="Microbiol Resour">
        <title>Decontamination and Annotation of the Draft Genome Sequence of the Oomycete Lagenidium giganteum ARSEF 373.</title>
        <authorList>
            <person name="Morgan W.R."/>
            <person name="Tartar A."/>
        </authorList>
    </citation>
    <scope>NUCLEOTIDE SEQUENCE</scope>
    <source>
        <strain evidence="7">ARSEF 373</strain>
    </source>
</reference>
<dbReference type="Pfam" id="PF09239">
    <property type="entry name" value="Topo-VIb_trans"/>
    <property type="match status" value="1"/>
</dbReference>
<dbReference type="InterPro" id="IPR005734">
    <property type="entry name" value="TopoVI_B"/>
</dbReference>
<protein>
    <recommendedName>
        <fullName evidence="6">DNA topoisomerase VI subunit B transducer domain-containing protein</fullName>
    </recommendedName>
</protein>
<dbReference type="Proteomes" id="UP001146120">
    <property type="component" value="Unassembled WGS sequence"/>
</dbReference>
<dbReference type="FunFam" id="3.30.565.10:FF:000053">
    <property type="entry name" value="DNA topoisomerase 6 subunit B"/>
    <property type="match status" value="1"/>
</dbReference>
<evidence type="ECO:0000256" key="5">
    <source>
        <dbReference type="ARBA" id="ARBA00023235"/>
    </source>
</evidence>
<comment type="caution">
    <text evidence="7">The sequence shown here is derived from an EMBL/GenBank/DDBJ whole genome shotgun (WGS) entry which is preliminary data.</text>
</comment>
<reference evidence="7" key="1">
    <citation type="submission" date="2022-11" db="EMBL/GenBank/DDBJ databases">
        <authorList>
            <person name="Morgan W.R."/>
            <person name="Tartar A."/>
        </authorList>
    </citation>
    <scope>NUCLEOTIDE SEQUENCE</scope>
    <source>
        <strain evidence="7">ARSEF 373</strain>
    </source>
</reference>
<dbReference type="AlphaFoldDB" id="A0AAV2YYN3"/>
<keyword evidence="4" id="KW-0238">DNA-binding</keyword>
<evidence type="ECO:0000256" key="1">
    <source>
        <dbReference type="ARBA" id="ARBA00022741"/>
    </source>
</evidence>
<dbReference type="HAMAP" id="MF_00322">
    <property type="entry name" value="Top6B"/>
    <property type="match status" value="1"/>
</dbReference>
<evidence type="ECO:0000313" key="8">
    <source>
        <dbReference type="Proteomes" id="UP001146120"/>
    </source>
</evidence>
<gene>
    <name evidence="7" type="ORF">N0F65_000105</name>
</gene>
<proteinExistence type="inferred from homology"/>
<keyword evidence="1" id="KW-0547">Nucleotide-binding</keyword>
<dbReference type="EMBL" id="DAKRPA010000107">
    <property type="protein sequence ID" value="DAZ98391.1"/>
    <property type="molecule type" value="Genomic_DNA"/>
</dbReference>
<dbReference type="GO" id="GO:0003918">
    <property type="term" value="F:DNA topoisomerase type II (double strand cut, ATP-hydrolyzing) activity"/>
    <property type="evidence" value="ECO:0007669"/>
    <property type="project" value="InterPro"/>
</dbReference>
<evidence type="ECO:0000256" key="3">
    <source>
        <dbReference type="ARBA" id="ARBA00023029"/>
    </source>
</evidence>
<dbReference type="InterPro" id="IPR020568">
    <property type="entry name" value="Ribosomal_Su5_D2-typ_SF"/>
</dbReference>
<dbReference type="InterPro" id="IPR014721">
    <property type="entry name" value="Ribsml_uS5_D2-typ_fold_subgr"/>
</dbReference>
<evidence type="ECO:0000313" key="7">
    <source>
        <dbReference type="EMBL" id="DAZ98391.1"/>
    </source>
</evidence>
<evidence type="ECO:0000259" key="6">
    <source>
        <dbReference type="Pfam" id="PF09239"/>
    </source>
</evidence>
<dbReference type="NCBIfam" id="NF003218">
    <property type="entry name" value="PRK04184.1"/>
    <property type="match status" value="1"/>
</dbReference>
<evidence type="ECO:0000256" key="2">
    <source>
        <dbReference type="ARBA" id="ARBA00022840"/>
    </source>
</evidence>
<evidence type="ECO:0000256" key="4">
    <source>
        <dbReference type="ARBA" id="ARBA00023125"/>
    </source>
</evidence>
<dbReference type="CDD" id="cd00823">
    <property type="entry name" value="TopoIIB_Trans"/>
    <property type="match status" value="1"/>
</dbReference>
<dbReference type="InterPro" id="IPR015320">
    <property type="entry name" value="TopoVI_B_transducer"/>
</dbReference>
<dbReference type="FunFam" id="3.30.230.10:FF:000050">
    <property type="entry name" value="DNA topoisomerase 6 subunit B"/>
    <property type="match status" value="1"/>
</dbReference>
<keyword evidence="5" id="KW-0413">Isomerase</keyword>
<dbReference type="GO" id="GO:0005524">
    <property type="term" value="F:ATP binding"/>
    <property type="evidence" value="ECO:0007669"/>
    <property type="project" value="UniProtKB-KW"/>
</dbReference>
<dbReference type="SUPFAM" id="SSF54211">
    <property type="entry name" value="Ribosomal protein S5 domain 2-like"/>
    <property type="match status" value="1"/>
</dbReference>
<accession>A0AAV2YYN3</accession>
<dbReference type="SUPFAM" id="SSF55874">
    <property type="entry name" value="ATPase domain of HSP90 chaperone/DNA topoisomerase II/histidine kinase"/>
    <property type="match status" value="1"/>
</dbReference>
<dbReference type="GO" id="GO:0006265">
    <property type="term" value="P:DNA topological change"/>
    <property type="evidence" value="ECO:0007669"/>
    <property type="project" value="InterPro"/>
</dbReference>
<dbReference type="Gene3D" id="3.30.565.10">
    <property type="entry name" value="Histidine kinase-like ATPase, C-terminal domain"/>
    <property type="match status" value="1"/>
</dbReference>
<keyword evidence="8" id="KW-1185">Reference proteome</keyword>
<feature type="non-terminal residue" evidence="7">
    <location>
        <position position="1"/>
    </location>
</feature>
<organism evidence="7 8">
    <name type="scientific">Lagenidium giganteum</name>
    <dbReference type="NCBI Taxonomy" id="4803"/>
    <lineage>
        <taxon>Eukaryota</taxon>
        <taxon>Sar</taxon>
        <taxon>Stramenopiles</taxon>
        <taxon>Oomycota</taxon>
        <taxon>Peronosporomycetes</taxon>
        <taxon>Pythiales</taxon>
        <taxon>Pythiaceae</taxon>
    </lineage>
</organism>
<keyword evidence="3" id="KW-0799">Topoisomerase</keyword>
<sequence length="709" mass="78976">VGAPPPPRQTGNYALQPIFLILPPGNYSFWRQLRRQFRARSPNATCATMATAAVNNRGEVLQIRSPAEFFAENQNIAGFDNPGKCLYTTIRELVENALDAAEAISVLPDISVSITEMDEKTFNRERGMTSIKRVDHDLYSSAKDNGAGMAHDKIPDMFGRVLAGSKYGVRQTRGKFGLGAKMALIWSKKSTGMPIEISSAHTRKKGITPASVSYCKLDIDIFKNEPNVLVHTKRPNEAGWAGSEITLTIGGNWTTYKARILQYFQQLAIITPYAQFALTFFKTSSGTPAGEEPQKQLDFSIRYDRRSDQMPPLAQLVKHHPSALNDLLLKQLILTSKHDELLKFVCNDLSNIDTTLAQRVFAELGSPFAADMPIRSLTTKQIHQLVQFFKQVHFKAPDGKWLSPAGEYNLRLGIMKELEPELVATHTEKPAVFEGHSFIVEAAVSIGGKKVKEGLNIYRFANRIPLLFEAGGDVVTRTAAKQINWSYYKIDQKRDKIGVFVSIVSTKIPFKGTGKEYIGDDIVEMKLAVKHVITQCCSQLKQKLMKSNRLKENAARKKNLTKYIPDVSRALYGVLAQMQEQQAAAAQQGSSSQQLQHFSTNQSSIWTANDDPEFQRMREQLFREIKSKTFTEKGLQAKLHDAVQKADEEATLEHVAAAGRDSTKEVSVFIQPLDHKQAFVDNGALGTAMLSHPLVLLSFFPSALQVPKS</sequence>
<dbReference type="PANTHER" id="PTHR48444:SF1">
    <property type="entry name" value="DNA TOPOISOMERASE 6 SUBUNIT B"/>
    <property type="match status" value="1"/>
</dbReference>
<dbReference type="GO" id="GO:0003677">
    <property type="term" value="F:DNA binding"/>
    <property type="evidence" value="ECO:0007669"/>
    <property type="project" value="UniProtKB-KW"/>
</dbReference>
<dbReference type="InterPro" id="IPR036890">
    <property type="entry name" value="HATPase_C_sf"/>
</dbReference>
<dbReference type="Gene3D" id="3.30.230.10">
    <property type="match status" value="1"/>
</dbReference>